<protein>
    <submittedName>
        <fullName evidence="2">6601_t:CDS:1</fullName>
    </submittedName>
</protein>
<feature type="domain" description="DDE-1" evidence="1">
    <location>
        <begin position="97"/>
        <end position="221"/>
    </location>
</feature>
<dbReference type="EMBL" id="CAJVQA010042359">
    <property type="protein sequence ID" value="CAG8814769.1"/>
    <property type="molecule type" value="Genomic_DNA"/>
</dbReference>
<sequence>LELALKEFILIYQHHTILSDAMMIKKAKLLADELGLHEEAGSVDKDVITESLSLLQSKCSKYPLDCIYNMDETRLFYQLEPDRTLAIRRIARCKKNKKRISHVLLLLDNCSSHKLDRLTLRHVDVHFLLKNTTSRIQPMDIGIIMAFKRAYHRFHLQLSVKQTISETGLDIGIEFYSLIYYDTQVEASNLVQDLKINVLQAILYIIKGWEEVSAVTIRNYWHYTKIHLSSANLSNDLREAGDSRLEGLIRSLDTLCLPNAMEINKFLNFNGEEIVYEVLPENQIIKKLAYVFRNDESVEVMNEGNTEVIDEEENDSVEPAIVSGSLALNSLENVQMFLL</sequence>
<dbReference type="Pfam" id="PF03184">
    <property type="entry name" value="DDE_1"/>
    <property type="match status" value="1"/>
</dbReference>
<dbReference type="AlphaFoldDB" id="A0A9N9K7P5"/>
<dbReference type="GO" id="GO:0003677">
    <property type="term" value="F:DNA binding"/>
    <property type="evidence" value="ECO:0007669"/>
    <property type="project" value="TreeGrafter"/>
</dbReference>
<dbReference type="InterPro" id="IPR004875">
    <property type="entry name" value="DDE_SF_endonuclease_dom"/>
</dbReference>
<proteinExistence type="predicted"/>
<feature type="non-terminal residue" evidence="2">
    <location>
        <position position="339"/>
    </location>
</feature>
<evidence type="ECO:0000313" key="3">
    <source>
        <dbReference type="Proteomes" id="UP000789759"/>
    </source>
</evidence>
<dbReference type="PANTHER" id="PTHR19303:SF73">
    <property type="entry name" value="PROTEIN PDC2"/>
    <property type="match status" value="1"/>
</dbReference>
<dbReference type="Proteomes" id="UP000789759">
    <property type="component" value="Unassembled WGS sequence"/>
</dbReference>
<organism evidence="2 3">
    <name type="scientific">Cetraspora pellucida</name>
    <dbReference type="NCBI Taxonomy" id="1433469"/>
    <lineage>
        <taxon>Eukaryota</taxon>
        <taxon>Fungi</taxon>
        <taxon>Fungi incertae sedis</taxon>
        <taxon>Mucoromycota</taxon>
        <taxon>Glomeromycotina</taxon>
        <taxon>Glomeromycetes</taxon>
        <taxon>Diversisporales</taxon>
        <taxon>Gigasporaceae</taxon>
        <taxon>Cetraspora</taxon>
    </lineage>
</organism>
<dbReference type="PANTHER" id="PTHR19303">
    <property type="entry name" value="TRANSPOSON"/>
    <property type="match status" value="1"/>
</dbReference>
<comment type="caution">
    <text evidence="2">The sequence shown here is derived from an EMBL/GenBank/DDBJ whole genome shotgun (WGS) entry which is preliminary data.</text>
</comment>
<reference evidence="2" key="1">
    <citation type="submission" date="2021-06" db="EMBL/GenBank/DDBJ databases">
        <authorList>
            <person name="Kallberg Y."/>
            <person name="Tangrot J."/>
            <person name="Rosling A."/>
        </authorList>
    </citation>
    <scope>NUCLEOTIDE SEQUENCE</scope>
    <source>
        <strain evidence="2">FL966</strain>
    </source>
</reference>
<dbReference type="OrthoDB" id="2350305at2759"/>
<name>A0A9N9K7P5_9GLOM</name>
<gene>
    <name evidence="2" type="ORF">CPELLU_LOCUS19060</name>
</gene>
<dbReference type="GO" id="GO:0005634">
    <property type="term" value="C:nucleus"/>
    <property type="evidence" value="ECO:0007669"/>
    <property type="project" value="TreeGrafter"/>
</dbReference>
<evidence type="ECO:0000313" key="2">
    <source>
        <dbReference type="EMBL" id="CAG8814769.1"/>
    </source>
</evidence>
<dbReference type="InterPro" id="IPR050863">
    <property type="entry name" value="CenT-Element_Derived"/>
</dbReference>
<keyword evidence="3" id="KW-1185">Reference proteome</keyword>
<accession>A0A9N9K7P5</accession>
<evidence type="ECO:0000259" key="1">
    <source>
        <dbReference type="Pfam" id="PF03184"/>
    </source>
</evidence>